<protein>
    <submittedName>
        <fullName evidence="2">Uncharacterized protein</fullName>
    </submittedName>
</protein>
<keyword evidence="1" id="KW-0472">Membrane</keyword>
<accession>A0A5Q0BFL9</accession>
<keyword evidence="1" id="KW-0812">Transmembrane</keyword>
<evidence type="ECO:0000313" key="3">
    <source>
        <dbReference type="Proteomes" id="UP000325755"/>
    </source>
</evidence>
<reference evidence="2 3" key="1">
    <citation type="submission" date="2019-09" db="EMBL/GenBank/DDBJ databases">
        <title>Ecophysiology of the spiral-shaped methanotroph Methylospira mobilis as revealed by the complete genome sequence.</title>
        <authorList>
            <person name="Oshkin I.Y."/>
            <person name="Dedysh S.N."/>
            <person name="Miroshnikov K."/>
            <person name="Danilova O.V."/>
            <person name="Hakobyan A."/>
            <person name="Liesack W."/>
        </authorList>
    </citation>
    <scope>NUCLEOTIDE SEQUENCE [LARGE SCALE GENOMIC DNA]</scope>
    <source>
        <strain evidence="2 3">Shm1</strain>
    </source>
</reference>
<keyword evidence="1" id="KW-1133">Transmembrane helix</keyword>
<dbReference type="KEGG" id="mmob:F6R98_06555"/>
<dbReference type="InParanoid" id="A0A5Q0BFL9"/>
<keyword evidence="3" id="KW-1185">Reference proteome</keyword>
<dbReference type="RefSeq" id="WP_153248308.1">
    <property type="nucleotide sequence ID" value="NZ_CP044205.1"/>
</dbReference>
<organism evidence="2 3">
    <name type="scientific">Candidatus Methylospira mobilis</name>
    <dbReference type="NCBI Taxonomy" id="1808979"/>
    <lineage>
        <taxon>Bacteria</taxon>
        <taxon>Pseudomonadati</taxon>
        <taxon>Pseudomonadota</taxon>
        <taxon>Gammaproteobacteria</taxon>
        <taxon>Methylococcales</taxon>
        <taxon>Methylococcaceae</taxon>
        <taxon>Candidatus Methylospira</taxon>
    </lineage>
</organism>
<gene>
    <name evidence="2" type="ORF">F6R98_06555</name>
</gene>
<dbReference type="Proteomes" id="UP000325755">
    <property type="component" value="Chromosome"/>
</dbReference>
<proteinExistence type="predicted"/>
<sequence>MSYINIKREQIDDIVRQLFVFFGKALFWVVVVIMLIPLMFLVEFIIGIPVGLIGYKIHQITAPEFLGFMSQK</sequence>
<feature type="transmembrane region" description="Helical" evidence="1">
    <location>
        <begin position="25"/>
        <end position="46"/>
    </location>
</feature>
<evidence type="ECO:0000256" key="1">
    <source>
        <dbReference type="SAM" id="Phobius"/>
    </source>
</evidence>
<name>A0A5Q0BFL9_9GAMM</name>
<dbReference type="EMBL" id="CP044205">
    <property type="protein sequence ID" value="QFY42329.1"/>
    <property type="molecule type" value="Genomic_DNA"/>
</dbReference>
<dbReference type="AlphaFoldDB" id="A0A5Q0BFL9"/>
<evidence type="ECO:0000313" key="2">
    <source>
        <dbReference type="EMBL" id="QFY42329.1"/>
    </source>
</evidence>